<evidence type="ECO:0000313" key="3">
    <source>
        <dbReference type="EMBL" id="TWF80606.1"/>
    </source>
</evidence>
<accession>A0A561T0E9</accession>
<keyword evidence="2" id="KW-1133">Transmembrane helix</keyword>
<dbReference type="EMBL" id="VIWU01000001">
    <property type="protein sequence ID" value="TWF80606.1"/>
    <property type="molecule type" value="Genomic_DNA"/>
</dbReference>
<gene>
    <name evidence="3" type="ORF">FHX44_116549</name>
</gene>
<keyword evidence="4" id="KW-1185">Reference proteome</keyword>
<keyword evidence="2" id="KW-0472">Membrane</keyword>
<evidence type="ECO:0000313" key="4">
    <source>
        <dbReference type="Proteomes" id="UP000321261"/>
    </source>
</evidence>
<name>A0A561T0E9_9PSEU</name>
<proteinExistence type="predicted"/>
<reference evidence="3 4" key="1">
    <citation type="submission" date="2019-06" db="EMBL/GenBank/DDBJ databases">
        <title>Sequencing the genomes of 1000 actinobacteria strains.</title>
        <authorList>
            <person name="Klenk H.-P."/>
        </authorList>
    </citation>
    <scope>NUCLEOTIDE SEQUENCE [LARGE SCALE GENOMIC DNA]</scope>
    <source>
        <strain evidence="3 4">DSM 45671</strain>
    </source>
</reference>
<feature type="transmembrane region" description="Helical" evidence="2">
    <location>
        <begin position="35"/>
        <end position="58"/>
    </location>
</feature>
<dbReference type="Proteomes" id="UP000321261">
    <property type="component" value="Unassembled WGS sequence"/>
</dbReference>
<feature type="region of interest" description="Disordered" evidence="1">
    <location>
        <begin position="61"/>
        <end position="82"/>
    </location>
</feature>
<sequence length="389" mass="40457">MNELQLPPAPPLPDEVRERALRTVLAGTRAPRRRFAPLVAAVVVVMATLAAVTTAVAMTGPGADELDPRLAASGPPAPTGDPAIDEALGRCAAAVATSGSRDEYPPTAGWRVTDVLSHAGEGQFSDTDLVIDGSFACHAGPYHVWVSTVGGRPAGGIEVARLGPGSLVLFNPQRLLVEVDPGDGYVRTSTTAVQIVSLTPAHEDWPVRRLIVRGSYDGPLPDPGEAAVEVQDRPILNGQAQPTNVEACLDDQLGTWALGSDEPQETVLTQDAQGDLPRALVGRVNGRWAAVCYDGPEGPVAVEGPLDPARLSETRLVSSRRRDDLVVALLTVAPDGERVEIATTPEPGAVGSGAACTLRDGLALCMLRAEGAVDVRIFSGGVGTTMPVP</sequence>
<evidence type="ECO:0000256" key="2">
    <source>
        <dbReference type="SAM" id="Phobius"/>
    </source>
</evidence>
<comment type="caution">
    <text evidence="3">The sequence shown here is derived from an EMBL/GenBank/DDBJ whole genome shotgun (WGS) entry which is preliminary data.</text>
</comment>
<organism evidence="3 4">
    <name type="scientific">Pseudonocardia hierapolitana</name>
    <dbReference type="NCBI Taxonomy" id="1128676"/>
    <lineage>
        <taxon>Bacteria</taxon>
        <taxon>Bacillati</taxon>
        <taxon>Actinomycetota</taxon>
        <taxon>Actinomycetes</taxon>
        <taxon>Pseudonocardiales</taxon>
        <taxon>Pseudonocardiaceae</taxon>
        <taxon>Pseudonocardia</taxon>
    </lineage>
</organism>
<keyword evidence="2" id="KW-0812">Transmembrane</keyword>
<protein>
    <submittedName>
        <fullName evidence="3">Uncharacterized protein</fullName>
    </submittedName>
</protein>
<dbReference type="RefSeq" id="WP_147259259.1">
    <property type="nucleotide sequence ID" value="NZ_VIWU01000001.1"/>
</dbReference>
<evidence type="ECO:0000256" key="1">
    <source>
        <dbReference type="SAM" id="MobiDB-lite"/>
    </source>
</evidence>
<dbReference type="OrthoDB" id="9823859at2"/>
<dbReference type="AlphaFoldDB" id="A0A561T0E9"/>